<proteinExistence type="predicted"/>
<name>A0AAX2CHZ5_9BACI</name>
<protein>
    <submittedName>
        <fullName evidence="4">Syd protein</fullName>
    </submittedName>
</protein>
<reference evidence="4 5" key="1">
    <citation type="submission" date="2016-08" db="EMBL/GenBank/DDBJ databases">
        <authorList>
            <person name="Loux V."/>
            <person name="Rue O."/>
        </authorList>
    </citation>
    <scope>NUCLEOTIDE SEQUENCE [LARGE SCALE GENOMIC DNA]</scope>
    <source>
        <strain evidence="4 5">AFSSA_08CEB44bac</strain>
    </source>
</reference>
<evidence type="ECO:0000313" key="5">
    <source>
        <dbReference type="Proteomes" id="UP000242164"/>
    </source>
</evidence>
<dbReference type="GO" id="GO:0009898">
    <property type="term" value="C:cytoplasmic side of plasma membrane"/>
    <property type="evidence" value="ECO:0007669"/>
    <property type="project" value="InterPro"/>
</dbReference>
<dbReference type="CDD" id="cd16323">
    <property type="entry name" value="Syd"/>
    <property type="match status" value="1"/>
</dbReference>
<keyword evidence="3" id="KW-0472">Membrane</keyword>
<keyword evidence="1" id="KW-1003">Cell membrane</keyword>
<evidence type="ECO:0000313" key="4">
    <source>
        <dbReference type="EMBL" id="SCL94292.1"/>
    </source>
</evidence>
<gene>
    <name evidence="4" type="ORF">BCB44BAC_02349</name>
</gene>
<dbReference type="AlphaFoldDB" id="A0AAX2CHZ5"/>
<evidence type="ECO:0000256" key="3">
    <source>
        <dbReference type="ARBA" id="ARBA00023136"/>
    </source>
</evidence>
<sequence>MIILVMKDAMSKYFNLRKEYFDKGLDFLFKTPYNEEVDSFIYQGEMDDEEEISWKPIEKNNKNDLTKIEERFEIKLHTSIDDYFNSYWFADLDGFIGNHYIRLEPVLPNIELDSFESNLEGYKNNHNKVDKTPIGVEGNGLIVVLDNVSGKVELEDFERGSFEEISDSLDELIASLKLQK</sequence>
<dbReference type="Pfam" id="PF07348">
    <property type="entry name" value="Syd"/>
    <property type="match status" value="1"/>
</dbReference>
<dbReference type="Proteomes" id="UP000242164">
    <property type="component" value="Unassembled WGS sequence"/>
</dbReference>
<organism evidence="4 5">
    <name type="scientific">Bacillus cytotoxicus</name>
    <dbReference type="NCBI Taxonomy" id="580165"/>
    <lineage>
        <taxon>Bacteria</taxon>
        <taxon>Bacillati</taxon>
        <taxon>Bacillota</taxon>
        <taxon>Bacilli</taxon>
        <taxon>Bacillales</taxon>
        <taxon>Bacillaceae</taxon>
        <taxon>Bacillus</taxon>
        <taxon>Bacillus cereus group</taxon>
    </lineage>
</organism>
<dbReference type="EMBL" id="FMIK01000028">
    <property type="protein sequence ID" value="SCL94292.1"/>
    <property type="molecule type" value="Genomic_DNA"/>
</dbReference>
<evidence type="ECO:0000256" key="2">
    <source>
        <dbReference type="ARBA" id="ARBA00022519"/>
    </source>
</evidence>
<keyword evidence="2" id="KW-0997">Cell inner membrane</keyword>
<dbReference type="InterPro" id="IPR038228">
    <property type="entry name" value="Syd_sf"/>
</dbReference>
<evidence type="ECO:0000256" key="1">
    <source>
        <dbReference type="ARBA" id="ARBA00022475"/>
    </source>
</evidence>
<accession>A0AAX2CHZ5</accession>
<dbReference type="Gene3D" id="3.40.1580.20">
    <property type="entry name" value="Syd protein"/>
    <property type="match status" value="1"/>
</dbReference>
<dbReference type="InterPro" id="IPR009948">
    <property type="entry name" value="Syd"/>
</dbReference>
<comment type="caution">
    <text evidence="4">The sequence shown here is derived from an EMBL/GenBank/DDBJ whole genome shotgun (WGS) entry which is preliminary data.</text>
</comment>